<dbReference type="Proteomes" id="UP000252081">
    <property type="component" value="Unassembled WGS sequence"/>
</dbReference>
<dbReference type="InterPro" id="IPR023827">
    <property type="entry name" value="Peptidase_S8_Asp-AS"/>
</dbReference>
<dbReference type="PANTHER" id="PTHR43806:SF11">
    <property type="entry name" value="CEREVISIN-RELATED"/>
    <property type="match status" value="1"/>
</dbReference>
<evidence type="ECO:0000313" key="9">
    <source>
        <dbReference type="EMBL" id="RBQ09074.1"/>
    </source>
</evidence>
<dbReference type="PROSITE" id="PS51892">
    <property type="entry name" value="SUBTILASE"/>
    <property type="match status" value="1"/>
</dbReference>
<dbReference type="RefSeq" id="WP_113948248.1">
    <property type="nucleotide sequence ID" value="NZ_QNQU01000005.1"/>
</dbReference>
<evidence type="ECO:0000259" key="8">
    <source>
        <dbReference type="Pfam" id="PF00082"/>
    </source>
</evidence>
<feature type="active site" description="Charge relay system" evidence="5">
    <location>
        <position position="78"/>
    </location>
</feature>
<dbReference type="OrthoDB" id="1489355at2"/>
<evidence type="ECO:0000256" key="3">
    <source>
        <dbReference type="ARBA" id="ARBA00022801"/>
    </source>
</evidence>
<dbReference type="Pfam" id="PF00082">
    <property type="entry name" value="Peptidase_S8"/>
    <property type="match status" value="1"/>
</dbReference>
<dbReference type="InterPro" id="IPR050131">
    <property type="entry name" value="Peptidase_S8_subtilisin-like"/>
</dbReference>
<evidence type="ECO:0000313" key="10">
    <source>
        <dbReference type="Proteomes" id="UP000252081"/>
    </source>
</evidence>
<dbReference type="PROSITE" id="PS00138">
    <property type="entry name" value="SUBTILASE_SER"/>
    <property type="match status" value="1"/>
</dbReference>
<evidence type="ECO:0000256" key="6">
    <source>
        <dbReference type="RuleBase" id="RU003355"/>
    </source>
</evidence>
<dbReference type="PROSITE" id="PS00136">
    <property type="entry name" value="SUBTILASE_ASP"/>
    <property type="match status" value="1"/>
</dbReference>
<dbReference type="AlphaFoldDB" id="A0A366L715"/>
<dbReference type="PANTHER" id="PTHR43806">
    <property type="entry name" value="PEPTIDASE S8"/>
    <property type="match status" value="1"/>
</dbReference>
<name>A0A366L715_9SPHI</name>
<feature type="active site" description="Charge relay system" evidence="5">
    <location>
        <position position="301"/>
    </location>
</feature>
<dbReference type="PROSITE" id="PS00137">
    <property type="entry name" value="SUBTILASE_HIS"/>
    <property type="match status" value="1"/>
</dbReference>
<evidence type="ECO:0000256" key="7">
    <source>
        <dbReference type="SAM" id="SignalP"/>
    </source>
</evidence>
<feature type="chain" id="PRO_5017082371" evidence="7">
    <location>
        <begin position="20"/>
        <end position="541"/>
    </location>
</feature>
<feature type="active site" description="Charge relay system" evidence="5">
    <location>
        <position position="468"/>
    </location>
</feature>
<dbReference type="PRINTS" id="PR00723">
    <property type="entry name" value="SUBTILISIN"/>
</dbReference>
<organism evidence="9 10">
    <name type="scientific">Pedobacter miscanthi</name>
    <dbReference type="NCBI Taxonomy" id="2259170"/>
    <lineage>
        <taxon>Bacteria</taxon>
        <taxon>Pseudomonadati</taxon>
        <taxon>Bacteroidota</taxon>
        <taxon>Sphingobacteriia</taxon>
        <taxon>Sphingobacteriales</taxon>
        <taxon>Sphingobacteriaceae</taxon>
        <taxon>Pedobacter</taxon>
    </lineage>
</organism>
<keyword evidence="4 5" id="KW-0720">Serine protease</keyword>
<keyword evidence="10" id="KW-1185">Reference proteome</keyword>
<dbReference type="GO" id="GO:0004252">
    <property type="term" value="F:serine-type endopeptidase activity"/>
    <property type="evidence" value="ECO:0007669"/>
    <property type="project" value="UniProtKB-UniRule"/>
</dbReference>
<evidence type="ECO:0000256" key="2">
    <source>
        <dbReference type="ARBA" id="ARBA00022670"/>
    </source>
</evidence>
<dbReference type="Gene3D" id="3.40.50.200">
    <property type="entry name" value="Peptidase S8/S53 domain"/>
    <property type="match status" value="2"/>
</dbReference>
<dbReference type="EMBL" id="QNQU01000005">
    <property type="protein sequence ID" value="RBQ09074.1"/>
    <property type="molecule type" value="Genomic_DNA"/>
</dbReference>
<evidence type="ECO:0000256" key="4">
    <source>
        <dbReference type="ARBA" id="ARBA00022825"/>
    </source>
</evidence>
<protein>
    <submittedName>
        <fullName evidence="9">Peptidase S8</fullName>
    </submittedName>
</protein>
<reference evidence="9 10" key="1">
    <citation type="submission" date="2018-07" db="EMBL/GenBank/DDBJ databases">
        <title>A draft genome of a endophytic bacteria, a new species of Pedobacter.</title>
        <authorList>
            <person name="Zhang Z.D."/>
            <person name="Chen Z.J."/>
        </authorList>
    </citation>
    <scope>NUCLEOTIDE SEQUENCE [LARGE SCALE GENOMIC DNA]</scope>
    <source>
        <strain evidence="9 10">RS10</strain>
    </source>
</reference>
<keyword evidence="7" id="KW-0732">Signal</keyword>
<evidence type="ECO:0000256" key="5">
    <source>
        <dbReference type="PROSITE-ProRule" id="PRU01240"/>
    </source>
</evidence>
<dbReference type="SUPFAM" id="SSF52743">
    <property type="entry name" value="Subtilisin-like"/>
    <property type="match status" value="1"/>
</dbReference>
<evidence type="ECO:0000256" key="1">
    <source>
        <dbReference type="ARBA" id="ARBA00011073"/>
    </source>
</evidence>
<keyword evidence="3 5" id="KW-0378">Hydrolase</keyword>
<keyword evidence="2 5" id="KW-0645">Protease</keyword>
<dbReference type="InterPro" id="IPR022398">
    <property type="entry name" value="Peptidase_S8_His-AS"/>
</dbReference>
<dbReference type="InterPro" id="IPR015500">
    <property type="entry name" value="Peptidase_S8_subtilisin-rel"/>
</dbReference>
<dbReference type="InterPro" id="IPR000209">
    <property type="entry name" value="Peptidase_S8/S53_dom"/>
</dbReference>
<gene>
    <name evidence="9" type="ORF">DRW42_07705</name>
</gene>
<proteinExistence type="inferred from homology"/>
<dbReference type="GO" id="GO:0006508">
    <property type="term" value="P:proteolysis"/>
    <property type="evidence" value="ECO:0007669"/>
    <property type="project" value="UniProtKB-KW"/>
</dbReference>
<feature type="signal peptide" evidence="7">
    <location>
        <begin position="1"/>
        <end position="19"/>
    </location>
</feature>
<dbReference type="InterPro" id="IPR023828">
    <property type="entry name" value="Peptidase_S8_Ser-AS"/>
</dbReference>
<comment type="similarity">
    <text evidence="1 5 6">Belongs to the peptidase S8 family.</text>
</comment>
<accession>A0A366L715</accession>
<dbReference type="InterPro" id="IPR036852">
    <property type="entry name" value="Peptidase_S8/S53_dom_sf"/>
</dbReference>
<sequence>MKKLLGLFGVFMLPLCLNAQQNRGLTDAKKKDLFTHHPQNWHMLSFEKDSVYGIGANKAYTEILKGKTGKKVIVAVIDAGVDIDHEDLKSIIWTNKKEIPGNGIDDDHNGYIDDIHGWNFLGSADGKTNIEFSTSEDDREYVRLSKLYEHTDTATLKAADKKYFNLVKRKSALAQSQRSLAGVQNLAVKIDSIDRYFKKTFPNKVVTIQTLYDTKPEFEKDKELILMFELLKMRAQASKYSADLPVNVLYKIAPFMVNSAEANLQSQFVSSSKDGRAVVMAGLKPAQNWGNNQLSFKNSDHGTHVAGAIAAVRGNGIGMDGIADNVEIMPIRVVVPQGDEYDEDVAKAIRYAVDNGATVINMSFGKRISPKKQLVDDAIKYAEKKDVLIVRGAGNFTEDTDQYVFYPSQFYANGKKASNVITVGAISPFGEIMGFSNYGKKSVDLFAPGFDVYSTGIGNTYSGMHGTSMASPVVCGVATLLRSYYPQLSAAEVKNILMQTVTIVPEEWQGKQKLQNISVSGGIVNAYQALKLAAQQSQSSK</sequence>
<comment type="caution">
    <text evidence="9">The sequence shown here is derived from an EMBL/GenBank/DDBJ whole genome shotgun (WGS) entry which is preliminary data.</text>
</comment>
<feature type="domain" description="Peptidase S8/S53" evidence="8">
    <location>
        <begin position="69"/>
        <end position="501"/>
    </location>
</feature>